<dbReference type="Proteomes" id="UP000817854">
    <property type="component" value="Unassembled WGS sequence"/>
</dbReference>
<proteinExistence type="predicted"/>
<dbReference type="Pfam" id="PF13439">
    <property type="entry name" value="Glyco_transf_4"/>
    <property type="match status" value="1"/>
</dbReference>
<accession>A0ABX0IR32</accession>
<dbReference type="PANTHER" id="PTHR45947">
    <property type="entry name" value="SULFOQUINOVOSYL TRANSFERASE SQD2"/>
    <property type="match status" value="1"/>
</dbReference>
<dbReference type="InterPro" id="IPR050194">
    <property type="entry name" value="Glycosyltransferase_grp1"/>
</dbReference>
<evidence type="ECO:0000313" key="3">
    <source>
        <dbReference type="EMBL" id="NHN26168.1"/>
    </source>
</evidence>
<protein>
    <submittedName>
        <fullName evidence="3">Glycosyltransferase family 4 protein</fullName>
    </submittedName>
</protein>
<evidence type="ECO:0000313" key="4">
    <source>
        <dbReference type="Proteomes" id="UP000817854"/>
    </source>
</evidence>
<feature type="domain" description="Glycosyl transferase family 1" evidence="1">
    <location>
        <begin position="177"/>
        <end position="326"/>
    </location>
</feature>
<dbReference type="Gene3D" id="3.40.50.2000">
    <property type="entry name" value="Glycogen Phosphorylase B"/>
    <property type="match status" value="2"/>
</dbReference>
<name>A0ABX0IR32_9FLAO</name>
<dbReference type="CDD" id="cd03801">
    <property type="entry name" value="GT4_PimA-like"/>
    <property type="match status" value="1"/>
</dbReference>
<organism evidence="3 4">
    <name type="scientific">Flavobacterium jejuense</name>
    <dbReference type="NCBI Taxonomy" id="1544455"/>
    <lineage>
        <taxon>Bacteria</taxon>
        <taxon>Pseudomonadati</taxon>
        <taxon>Bacteroidota</taxon>
        <taxon>Flavobacteriia</taxon>
        <taxon>Flavobacteriales</taxon>
        <taxon>Flavobacteriaceae</taxon>
        <taxon>Flavobacterium</taxon>
    </lineage>
</organism>
<dbReference type="InterPro" id="IPR001296">
    <property type="entry name" value="Glyco_trans_1"/>
</dbReference>
<dbReference type="SUPFAM" id="SSF53756">
    <property type="entry name" value="UDP-Glycosyltransferase/glycogen phosphorylase"/>
    <property type="match status" value="1"/>
</dbReference>
<evidence type="ECO:0000259" key="2">
    <source>
        <dbReference type="Pfam" id="PF13439"/>
    </source>
</evidence>
<comment type="caution">
    <text evidence="3">The sequence shown here is derived from an EMBL/GenBank/DDBJ whole genome shotgun (WGS) entry which is preliminary data.</text>
</comment>
<dbReference type="RefSeq" id="WP_140962495.1">
    <property type="nucleotide sequence ID" value="NZ_VEVQ02000006.1"/>
</dbReference>
<sequence length="358" mass="41748">MKILYVYEKMPSTYQQYLLNLLQIVKSSLAIKTLAYEEDSSADYIIKTYGFKDYIQRILFQLKVSKYKALDAIVFDKFDIIHLQHSFLFNKIIPLLQHPKTSKIVITLRGGDTYIKPWIDKRWKDFYSKYGNLVDAYITVSQNQKEYLLKWGISENKIHVIPVSFGLESKAKPKYPNPNKLHLVSAFRMTWEKNIEGSIKFAKLLKDRGIDFQYDIYGNGNDLGQLYYLVDKYDLTDVISIKGKIDNDLLKKELVRYDFFVQLSVSEALSVSVLEAQAVGLPCIISNAGGLPEAVIKDKTAIVYDYNEINKMIDKCLEVWNDRERYFLYSTNAIEYVNTNFTLRHEEEKLTELYKSLL</sequence>
<dbReference type="Pfam" id="PF00534">
    <property type="entry name" value="Glycos_transf_1"/>
    <property type="match status" value="1"/>
</dbReference>
<keyword evidence="4" id="KW-1185">Reference proteome</keyword>
<reference evidence="3" key="1">
    <citation type="submission" date="2019-05" db="EMBL/GenBank/DDBJ databases">
        <authorList>
            <person name="Lianzixin W."/>
        </authorList>
    </citation>
    <scope>NUCLEOTIDE SEQUENCE</scope>
    <source>
        <strain evidence="3">EC11</strain>
    </source>
</reference>
<gene>
    <name evidence="3" type="ORF">FIA58_010815</name>
</gene>
<dbReference type="PANTHER" id="PTHR45947:SF3">
    <property type="entry name" value="SULFOQUINOVOSYL TRANSFERASE SQD2"/>
    <property type="match status" value="1"/>
</dbReference>
<reference evidence="3" key="2">
    <citation type="submission" date="2020-02" db="EMBL/GenBank/DDBJ databases">
        <title>Flavobacterium profundi sp. nov., isolated from a deep-sea seamount.</title>
        <authorList>
            <person name="Zhang D.-C."/>
        </authorList>
    </citation>
    <scope>NUCLEOTIDE SEQUENCE</scope>
    <source>
        <strain evidence="3">EC11</strain>
    </source>
</reference>
<evidence type="ECO:0000259" key="1">
    <source>
        <dbReference type="Pfam" id="PF00534"/>
    </source>
</evidence>
<dbReference type="InterPro" id="IPR028098">
    <property type="entry name" value="Glyco_trans_4-like_N"/>
</dbReference>
<feature type="domain" description="Glycosyltransferase subfamily 4-like N-terminal" evidence="2">
    <location>
        <begin position="68"/>
        <end position="162"/>
    </location>
</feature>
<dbReference type="EMBL" id="VEVQ02000006">
    <property type="protein sequence ID" value="NHN26168.1"/>
    <property type="molecule type" value="Genomic_DNA"/>
</dbReference>